<keyword evidence="3" id="KW-0479">Metal-binding</keyword>
<dbReference type="SUPFAM" id="SSF55811">
    <property type="entry name" value="Nudix"/>
    <property type="match status" value="1"/>
</dbReference>
<accession>A0ABU9MWK9</accession>
<keyword evidence="9" id="KW-1185">Reference proteome</keyword>
<dbReference type="PANTHER" id="PTHR12992">
    <property type="entry name" value="NUDIX HYDROLASE"/>
    <property type="match status" value="1"/>
</dbReference>
<dbReference type="EMBL" id="JBCGCU010000002">
    <property type="protein sequence ID" value="MEM0514343.1"/>
    <property type="molecule type" value="Genomic_DNA"/>
</dbReference>
<proteinExistence type="predicted"/>
<name>A0ABU9MWK9_9GAMM</name>
<comment type="cofactor">
    <cofactor evidence="2">
        <name>Mg(2+)</name>
        <dbReference type="ChEBI" id="CHEBI:18420"/>
    </cofactor>
</comment>
<dbReference type="RefSeq" id="WP_342676009.1">
    <property type="nucleotide sequence ID" value="NZ_JBCGCU010000002.1"/>
</dbReference>
<sequence length="192" mass="21714">MPASTCAQLISRFNLCVVTEPQPKRHPKRRSAVVMLLSDSPQGAQVLLCKRPRHLRSHPSQLCFPGGKQERQDASLRHTALRELHEELNISAREVDIIGHLEDIETLGGMVITPYLAYLHPGAHWQLDRNEVDAAFFIPFATLAVQKNWYPLIVERQGQALEFPLFNTPYGVLWGATERIISQFTKQLGLIS</sequence>
<comment type="cofactor">
    <cofactor evidence="1">
        <name>Mn(2+)</name>
        <dbReference type="ChEBI" id="CHEBI:29035"/>
    </cofactor>
</comment>
<keyword evidence="6" id="KW-0464">Manganese</keyword>
<evidence type="ECO:0000259" key="7">
    <source>
        <dbReference type="PROSITE" id="PS51462"/>
    </source>
</evidence>
<dbReference type="PROSITE" id="PS51462">
    <property type="entry name" value="NUDIX"/>
    <property type="match status" value="1"/>
</dbReference>
<evidence type="ECO:0000256" key="4">
    <source>
        <dbReference type="ARBA" id="ARBA00022801"/>
    </source>
</evidence>
<evidence type="ECO:0000256" key="1">
    <source>
        <dbReference type="ARBA" id="ARBA00001936"/>
    </source>
</evidence>
<evidence type="ECO:0000256" key="6">
    <source>
        <dbReference type="ARBA" id="ARBA00023211"/>
    </source>
</evidence>
<dbReference type="Proteomes" id="UP001447008">
    <property type="component" value="Unassembled WGS sequence"/>
</dbReference>
<dbReference type="CDD" id="cd03426">
    <property type="entry name" value="NUDIX_CoAse_Nudt7"/>
    <property type="match status" value="1"/>
</dbReference>
<dbReference type="GO" id="GO:0035539">
    <property type="term" value="F:8-oxo-7,8-dihydrodeoxyguanosine triphosphate pyrophosphatase activity"/>
    <property type="evidence" value="ECO:0007669"/>
    <property type="project" value="UniProtKB-EC"/>
</dbReference>
<evidence type="ECO:0000313" key="9">
    <source>
        <dbReference type="Proteomes" id="UP001447008"/>
    </source>
</evidence>
<comment type="caution">
    <text evidence="8">The sequence shown here is derived from an EMBL/GenBank/DDBJ whole genome shotgun (WGS) entry which is preliminary data.</text>
</comment>
<dbReference type="InterPro" id="IPR045121">
    <property type="entry name" value="CoAse"/>
</dbReference>
<evidence type="ECO:0000256" key="3">
    <source>
        <dbReference type="ARBA" id="ARBA00022723"/>
    </source>
</evidence>
<dbReference type="EC" id="3.6.1.55" evidence="8"/>
<organism evidence="8 9">
    <name type="scientific">Pseudoalteromonas qingdaonensis</name>
    <dbReference type="NCBI Taxonomy" id="3131913"/>
    <lineage>
        <taxon>Bacteria</taxon>
        <taxon>Pseudomonadati</taxon>
        <taxon>Pseudomonadota</taxon>
        <taxon>Gammaproteobacteria</taxon>
        <taxon>Alteromonadales</taxon>
        <taxon>Pseudoalteromonadaceae</taxon>
        <taxon>Pseudoalteromonas</taxon>
    </lineage>
</organism>
<dbReference type="InterPro" id="IPR015797">
    <property type="entry name" value="NUDIX_hydrolase-like_dom_sf"/>
</dbReference>
<keyword evidence="4 8" id="KW-0378">Hydrolase</keyword>
<keyword evidence="5" id="KW-0460">Magnesium</keyword>
<dbReference type="InterPro" id="IPR000086">
    <property type="entry name" value="NUDIX_hydrolase_dom"/>
</dbReference>
<evidence type="ECO:0000256" key="5">
    <source>
        <dbReference type="ARBA" id="ARBA00022842"/>
    </source>
</evidence>
<gene>
    <name evidence="8" type="ORF">WCN91_02635</name>
</gene>
<dbReference type="Pfam" id="PF00293">
    <property type="entry name" value="NUDIX"/>
    <property type="match status" value="1"/>
</dbReference>
<feature type="domain" description="Nudix hydrolase" evidence="7">
    <location>
        <begin position="27"/>
        <end position="161"/>
    </location>
</feature>
<evidence type="ECO:0000313" key="8">
    <source>
        <dbReference type="EMBL" id="MEM0514343.1"/>
    </source>
</evidence>
<evidence type="ECO:0000256" key="2">
    <source>
        <dbReference type="ARBA" id="ARBA00001946"/>
    </source>
</evidence>
<dbReference type="Gene3D" id="3.90.79.10">
    <property type="entry name" value="Nucleoside Triphosphate Pyrophosphohydrolase"/>
    <property type="match status" value="1"/>
</dbReference>
<dbReference type="PANTHER" id="PTHR12992:SF11">
    <property type="entry name" value="MITOCHONDRIAL COENZYME A DIPHOSPHATASE NUDT8"/>
    <property type="match status" value="1"/>
</dbReference>
<protein>
    <submittedName>
        <fullName evidence="8">CoA pyrophosphatase</fullName>
        <ecNumber evidence="8">3.6.1.55</ecNumber>
    </submittedName>
</protein>
<reference evidence="8 9" key="1">
    <citation type="submission" date="2024-03" db="EMBL/GenBank/DDBJ databases">
        <title>Pseudoalteromonas qingdaonensis sp. nov., isolated from the intestines of marine benthic organisms.</title>
        <authorList>
            <person name="Lin X."/>
            <person name="Fang S."/>
            <person name="Hu X."/>
        </authorList>
    </citation>
    <scope>NUCLEOTIDE SEQUENCE [LARGE SCALE GENOMIC DNA]</scope>
    <source>
        <strain evidence="8 9">YIC-827</strain>
    </source>
</reference>